<evidence type="ECO:0000313" key="5">
    <source>
        <dbReference type="EMBL" id="MDM8202247.1"/>
    </source>
</evidence>
<reference evidence="6" key="1">
    <citation type="submission" date="2023-06" db="EMBL/GenBank/DDBJ databases">
        <title>Identification and characterization of horizontal gene transfer across gut microbiota members of farm animals based on homology search.</title>
        <authorList>
            <person name="Zeman M."/>
            <person name="Kubasova T."/>
            <person name="Jahodarova E."/>
            <person name="Nykrynova M."/>
            <person name="Rychlik I."/>
        </authorList>
    </citation>
    <scope>NUCLEOTIDE SEQUENCE [LARGE SCALE GENOMIC DNA]</scope>
    <source>
        <strain evidence="6">ET340</strain>
    </source>
</reference>
<comment type="caution">
    <text evidence="5">The sequence shown here is derived from an EMBL/GenBank/DDBJ whole genome shotgun (WGS) entry which is preliminary data.</text>
</comment>
<dbReference type="Gene3D" id="3.20.20.300">
    <property type="entry name" value="Glycoside hydrolase, family 3, N-terminal domain"/>
    <property type="match status" value="1"/>
</dbReference>
<sequence length="1033" mass="112818">MAKDKKKKLSAKAFTAILTPLLAILLAFSIALSVITTSMYDLVLRDIFGETDFSSSSAVDGVDAAYYTRDITDSEALQAAEQEFTRKAGAEGFVLLYNNTENGKGLPVAAGSKLSLFSASSVDLLAGGTGSGVSTISSDMRTALLEQGFEVNESLWKFYTDNHSTYTRGGGAIMYGGAEDWSINEAPISAIPDEAKQEAEGTIPVFFIARTGGEGRDLGRYMGDWTDIEEDKDKHYLEPDSVELGVIQYLNDNFDNVILVVNTNNAFELGWVKDYPNISAVLWAPGAGGDTCRSIADVLSGSVNPSGHLVDTFAYDLFSSPAMQNMGDMMMVNNGSDVEAAVFYDEGIYVGYKYYETRYFDKALDQGNAGDYDYATTVQYPFGYGLSYTTFQWSDFTMSEMDANGDIQVNVTVTNTGSVAGRDVVQLYLNSPYTEYDKTNHIEKASSSLVGFEKTGELAPGQSETVTITVNKKDFISYDDVQAKTYILEAGDYLLTAASNAHAANNNFLAYAGVESDGLFGTPDASFVGCWTYNYTDNGGVDNVTYATSAAGAEITNQFDHASYDELTPRDQYLSRQDWAGTFPTTHGTQDSQRKSEFSEKNGYTWEVEVSDEIKEAIQAKGAEASLNPMTEEEAAALDGTYGNDGDLELIDFRGRDFDEVEAEGGWDALIDQMDATELETIVRNGGYQTLASSNVGKPRAIDYDGPSGLNEGGITHEPYSITYPCATNLAASWDRNNSYLHGYYVGEDALAADGNWGTHTYIGLISGWYAPAMNIHRTPFAGRNFEYYSEDGFMSGELALQAASACAEKGVYAYIKHFALNDQEDHRSHVATFSNEQAIREIYLKPFQTCIEERPTTEIMVQQYDEATDSFTQTTAEIPAVMTVMSAFNRVGCTWSGGDYNLLTGVLRNEWGFDGTVITDYDNGGVMDTEQCIRAGGDLKLTGYEVDAPLDITNPASRYFARQALKHILYTTVNSNAMNGIVHGTAVGELPFANYYFILIGEGIIATGLIAWGVVAIVRRWKKEKKGAQTNA</sequence>
<gene>
    <name evidence="5" type="ORF">QUW08_13230</name>
</gene>
<evidence type="ECO:0000256" key="2">
    <source>
        <dbReference type="ARBA" id="ARBA00022801"/>
    </source>
</evidence>
<dbReference type="InterPro" id="IPR026891">
    <property type="entry name" value="Fn3-like"/>
</dbReference>
<dbReference type="Pfam" id="PF01915">
    <property type="entry name" value="Glyco_hydro_3_C"/>
    <property type="match status" value="1"/>
</dbReference>
<dbReference type="SUPFAM" id="SSF51445">
    <property type="entry name" value="(Trans)glycosidases"/>
    <property type="match status" value="1"/>
</dbReference>
<dbReference type="InterPro" id="IPR050288">
    <property type="entry name" value="Cellulose_deg_GH3"/>
</dbReference>
<dbReference type="Gene3D" id="2.60.40.10">
    <property type="entry name" value="Immunoglobulins"/>
    <property type="match status" value="1"/>
</dbReference>
<keyword evidence="3" id="KW-1133">Transmembrane helix</keyword>
<dbReference type="Pfam" id="PF14310">
    <property type="entry name" value="Fn3-like"/>
    <property type="match status" value="1"/>
</dbReference>
<proteinExistence type="inferred from homology"/>
<dbReference type="Pfam" id="PF00933">
    <property type="entry name" value="Glyco_hydro_3"/>
    <property type="match status" value="1"/>
</dbReference>
<name>A0ABT7UTP8_9FIRM</name>
<dbReference type="PANTHER" id="PTHR42715">
    <property type="entry name" value="BETA-GLUCOSIDASE"/>
    <property type="match status" value="1"/>
</dbReference>
<dbReference type="InterPro" id="IPR013783">
    <property type="entry name" value="Ig-like_fold"/>
</dbReference>
<dbReference type="EMBL" id="JAUDCL010000031">
    <property type="protein sequence ID" value="MDM8202247.1"/>
    <property type="molecule type" value="Genomic_DNA"/>
</dbReference>
<dbReference type="PRINTS" id="PR00133">
    <property type="entry name" value="GLHYDRLASE3"/>
</dbReference>
<organism evidence="5 6">
    <name type="scientific">Allofournierella massiliensis</name>
    <dbReference type="NCBI Taxonomy" id="1650663"/>
    <lineage>
        <taxon>Bacteria</taxon>
        <taxon>Bacillati</taxon>
        <taxon>Bacillota</taxon>
        <taxon>Clostridia</taxon>
        <taxon>Eubacteriales</taxon>
        <taxon>Oscillospiraceae</taxon>
        <taxon>Allofournierella</taxon>
    </lineage>
</organism>
<dbReference type="InterPro" id="IPR036881">
    <property type="entry name" value="Glyco_hydro_3_C_sf"/>
</dbReference>
<dbReference type="RefSeq" id="WP_289600582.1">
    <property type="nucleotide sequence ID" value="NZ_JAUDCL010000031.1"/>
</dbReference>
<keyword evidence="6" id="KW-1185">Reference proteome</keyword>
<feature type="domain" description="Fibronectin type III-like" evidence="4">
    <location>
        <begin position="423"/>
        <end position="501"/>
    </location>
</feature>
<dbReference type="InterPro" id="IPR036962">
    <property type="entry name" value="Glyco_hydro_3_N_sf"/>
</dbReference>
<accession>A0ABT7UTP8</accession>
<evidence type="ECO:0000259" key="4">
    <source>
        <dbReference type="SMART" id="SM01217"/>
    </source>
</evidence>
<keyword evidence="3" id="KW-0472">Membrane</keyword>
<evidence type="ECO:0000256" key="3">
    <source>
        <dbReference type="SAM" id="Phobius"/>
    </source>
</evidence>
<dbReference type="InterPro" id="IPR001764">
    <property type="entry name" value="Glyco_hydro_3_N"/>
</dbReference>
<dbReference type="SMART" id="SM01217">
    <property type="entry name" value="Fn3_like"/>
    <property type="match status" value="1"/>
</dbReference>
<feature type="transmembrane region" description="Helical" evidence="3">
    <location>
        <begin position="996"/>
        <end position="1019"/>
    </location>
</feature>
<evidence type="ECO:0000256" key="1">
    <source>
        <dbReference type="ARBA" id="ARBA00005336"/>
    </source>
</evidence>
<evidence type="ECO:0000313" key="6">
    <source>
        <dbReference type="Proteomes" id="UP001529380"/>
    </source>
</evidence>
<dbReference type="SUPFAM" id="SSF52279">
    <property type="entry name" value="Beta-D-glucan exohydrolase, C-terminal domain"/>
    <property type="match status" value="1"/>
</dbReference>
<dbReference type="Proteomes" id="UP001529380">
    <property type="component" value="Unassembled WGS sequence"/>
</dbReference>
<keyword evidence="2 5" id="KW-0378">Hydrolase</keyword>
<reference evidence="5 6" key="3">
    <citation type="submission" date="2023-06" db="EMBL/GenBank/DDBJ databases">
        <authorList>
            <person name="Zeman M."/>
            <person name="Kubasova T."/>
            <person name="Jahodarova E."/>
            <person name="Nykrynova M."/>
            <person name="Rychlik I."/>
        </authorList>
    </citation>
    <scope>NUCLEOTIDE SEQUENCE [LARGE SCALE GENOMIC DNA]</scope>
    <source>
        <strain evidence="5 6">ET340</strain>
    </source>
</reference>
<dbReference type="GO" id="GO:0016787">
    <property type="term" value="F:hydrolase activity"/>
    <property type="evidence" value="ECO:0007669"/>
    <property type="project" value="UniProtKB-KW"/>
</dbReference>
<dbReference type="InterPro" id="IPR017853">
    <property type="entry name" value="GH"/>
</dbReference>
<dbReference type="InterPro" id="IPR002772">
    <property type="entry name" value="Glyco_hydro_3_C"/>
</dbReference>
<protein>
    <submittedName>
        <fullName evidence="5">Glycoside hydrolase family 3 N-terminal domain-containing protein</fullName>
    </submittedName>
</protein>
<dbReference type="Gene3D" id="3.40.50.1700">
    <property type="entry name" value="Glycoside hydrolase family 3 C-terminal domain"/>
    <property type="match status" value="1"/>
</dbReference>
<keyword evidence="3" id="KW-0812">Transmembrane</keyword>
<reference evidence="5 6" key="2">
    <citation type="submission" date="2023-06" db="EMBL/GenBank/DDBJ databases">
        <title>Identification and characterization of horizontal gene transfer across gut microbiota members of farm animals based on homology search.</title>
        <authorList>
            <person name="Schwarzerova J."/>
            <person name="Nykrynova M."/>
            <person name="Jureckova K."/>
            <person name="Cejkova D."/>
            <person name="Rychlik I."/>
        </authorList>
    </citation>
    <scope>NUCLEOTIDE SEQUENCE [LARGE SCALE GENOMIC DNA]</scope>
    <source>
        <strain evidence="5 6">ET340</strain>
    </source>
</reference>
<dbReference type="PANTHER" id="PTHR42715:SF10">
    <property type="entry name" value="BETA-GLUCOSIDASE"/>
    <property type="match status" value="1"/>
</dbReference>
<comment type="similarity">
    <text evidence="1">Belongs to the glycosyl hydrolase 3 family.</text>
</comment>